<feature type="signal peptide" evidence="2">
    <location>
        <begin position="1"/>
        <end position="18"/>
    </location>
</feature>
<dbReference type="Pfam" id="PF13559">
    <property type="entry name" value="DUF4129"/>
    <property type="match status" value="1"/>
</dbReference>
<feature type="chain" id="PRO_5015704650" description="Protein-glutamine gamma-glutamyltransferase-like C-terminal domain-containing protein" evidence="2">
    <location>
        <begin position="19"/>
        <end position="236"/>
    </location>
</feature>
<keyword evidence="2" id="KW-0732">Signal</keyword>
<dbReference type="EMBL" id="MQUA01000013">
    <property type="protein sequence ID" value="PQB06909.1"/>
    <property type="molecule type" value="Genomic_DNA"/>
</dbReference>
<reference evidence="4 5" key="1">
    <citation type="submission" date="2016-11" db="EMBL/GenBank/DDBJ databases">
        <title>Trade-off between light-utilization and light-protection in marine flavobacteria.</title>
        <authorList>
            <person name="Kumagai Y."/>
        </authorList>
    </citation>
    <scope>NUCLEOTIDE SEQUENCE [LARGE SCALE GENOMIC DNA]</scope>
    <source>
        <strain evidence="4 5">ATCC 700397</strain>
    </source>
</reference>
<keyword evidence="1" id="KW-0472">Membrane</keyword>
<name>A0A2S7KW90_9FLAO</name>
<evidence type="ECO:0000256" key="2">
    <source>
        <dbReference type="SAM" id="SignalP"/>
    </source>
</evidence>
<gene>
    <name evidence="4" type="ORF">BST83_06895</name>
</gene>
<proteinExistence type="predicted"/>
<evidence type="ECO:0000256" key="1">
    <source>
        <dbReference type="SAM" id="Phobius"/>
    </source>
</evidence>
<dbReference type="InterPro" id="IPR025403">
    <property type="entry name" value="TgpA-like_C"/>
</dbReference>
<keyword evidence="1" id="KW-1133">Transmembrane helix</keyword>
<evidence type="ECO:0000259" key="3">
    <source>
        <dbReference type="Pfam" id="PF13559"/>
    </source>
</evidence>
<comment type="caution">
    <text evidence="4">The sequence shown here is derived from an EMBL/GenBank/DDBJ whole genome shotgun (WGS) entry which is preliminary data.</text>
</comment>
<feature type="domain" description="Protein-glutamine gamma-glutamyltransferase-like C-terminal" evidence="3">
    <location>
        <begin position="162"/>
        <end position="228"/>
    </location>
</feature>
<keyword evidence="1" id="KW-0812">Transmembrane</keyword>
<dbReference type="AlphaFoldDB" id="A0A2S7KW90"/>
<evidence type="ECO:0000313" key="5">
    <source>
        <dbReference type="Proteomes" id="UP000239522"/>
    </source>
</evidence>
<evidence type="ECO:0000313" key="4">
    <source>
        <dbReference type="EMBL" id="PQB06909.1"/>
    </source>
</evidence>
<dbReference type="OrthoDB" id="5491447at2"/>
<feature type="transmembrane region" description="Helical" evidence="1">
    <location>
        <begin position="91"/>
        <end position="116"/>
    </location>
</feature>
<accession>A0A2S7KW90</accession>
<protein>
    <recommendedName>
        <fullName evidence="3">Protein-glutamine gamma-glutamyltransferase-like C-terminal domain-containing protein</fullName>
    </recommendedName>
</protein>
<sequence length="236" mass="27740">MKKGIASLLLLMSIFVHAQEDINTIIEEKAATIVYTKNTNISKEKEFSSNLKDKYSDKDFQYKENTPEKKSNSAPINLGIINALVFFMSQIFPYVLAGILIFIILKLVLGFDLQFWKANQTSKRKKEKLIYEDEDLDEIDLETLLKQSIDQKEFRLAIRYYYLSSLKGLSTKRIIDYHKDKTNSEYLFEIENKALKSQFSYLSYIYTYVWYGEFPLDEQHFKAAQNKYQSFLNAIL</sequence>
<dbReference type="Proteomes" id="UP000239522">
    <property type="component" value="Unassembled WGS sequence"/>
</dbReference>
<dbReference type="RefSeq" id="WP_104809151.1">
    <property type="nucleotide sequence ID" value="NZ_MQUA01000013.1"/>
</dbReference>
<organism evidence="4 5">
    <name type="scientific">Polaribacter filamentus</name>
    <dbReference type="NCBI Taxonomy" id="53483"/>
    <lineage>
        <taxon>Bacteria</taxon>
        <taxon>Pseudomonadati</taxon>
        <taxon>Bacteroidota</taxon>
        <taxon>Flavobacteriia</taxon>
        <taxon>Flavobacteriales</taxon>
        <taxon>Flavobacteriaceae</taxon>
    </lineage>
</organism>
<keyword evidence="5" id="KW-1185">Reference proteome</keyword>